<sequence length="176" mass="19674">MNAFICVFLIALSAQALLATPTATTFSQMKVDDGLFCKDLCKYDLSGPGCNVDCSGITPEAFDVTPDFCDILCKHGLGNNRCKCENVEKFTKNENVLVCFGFSIFYNLSIKGCPYCPFIDPENHKSIPKPDDIRGFYEKFIVTPEDKHLSDETKKMYCGFVCKTNKNVSYCKCGKE</sequence>
<evidence type="ECO:0000313" key="3">
    <source>
        <dbReference type="Proteomes" id="UP001153620"/>
    </source>
</evidence>
<dbReference type="AlphaFoldDB" id="A0A9N9RNY9"/>
<feature type="chain" id="PRO_5040434447" evidence="1">
    <location>
        <begin position="20"/>
        <end position="176"/>
    </location>
</feature>
<reference evidence="2" key="2">
    <citation type="submission" date="2022-10" db="EMBL/GenBank/DDBJ databases">
        <authorList>
            <consortium name="ENA_rothamsted_submissions"/>
            <consortium name="culmorum"/>
            <person name="King R."/>
        </authorList>
    </citation>
    <scope>NUCLEOTIDE SEQUENCE</scope>
</reference>
<reference evidence="2" key="1">
    <citation type="submission" date="2022-01" db="EMBL/GenBank/DDBJ databases">
        <authorList>
            <person name="King R."/>
        </authorList>
    </citation>
    <scope>NUCLEOTIDE SEQUENCE</scope>
</reference>
<dbReference type="Proteomes" id="UP001153620">
    <property type="component" value="Chromosome 1"/>
</dbReference>
<feature type="signal peptide" evidence="1">
    <location>
        <begin position="1"/>
        <end position="19"/>
    </location>
</feature>
<organism evidence="2 3">
    <name type="scientific">Chironomus riparius</name>
    <dbReference type="NCBI Taxonomy" id="315576"/>
    <lineage>
        <taxon>Eukaryota</taxon>
        <taxon>Metazoa</taxon>
        <taxon>Ecdysozoa</taxon>
        <taxon>Arthropoda</taxon>
        <taxon>Hexapoda</taxon>
        <taxon>Insecta</taxon>
        <taxon>Pterygota</taxon>
        <taxon>Neoptera</taxon>
        <taxon>Endopterygota</taxon>
        <taxon>Diptera</taxon>
        <taxon>Nematocera</taxon>
        <taxon>Chironomoidea</taxon>
        <taxon>Chironomidae</taxon>
        <taxon>Chironominae</taxon>
        <taxon>Chironomus</taxon>
    </lineage>
</organism>
<keyword evidence="3" id="KW-1185">Reference proteome</keyword>
<evidence type="ECO:0000256" key="1">
    <source>
        <dbReference type="SAM" id="SignalP"/>
    </source>
</evidence>
<accession>A0A9N9RNY9</accession>
<proteinExistence type="predicted"/>
<dbReference type="EMBL" id="OU895877">
    <property type="protein sequence ID" value="CAG9800394.1"/>
    <property type="molecule type" value="Genomic_DNA"/>
</dbReference>
<evidence type="ECO:0000313" key="2">
    <source>
        <dbReference type="EMBL" id="CAG9800394.1"/>
    </source>
</evidence>
<keyword evidence="1" id="KW-0732">Signal</keyword>
<protein>
    <submittedName>
        <fullName evidence="2">Uncharacterized protein</fullName>
    </submittedName>
</protein>
<gene>
    <name evidence="2" type="ORF">CHIRRI_LOCUS3337</name>
</gene>
<name>A0A9N9RNY9_9DIPT</name>
<dbReference type="OrthoDB" id="8173223at2759"/>